<evidence type="ECO:0000259" key="3">
    <source>
        <dbReference type="Pfam" id="PF16391"/>
    </source>
</evidence>
<comment type="caution">
    <text evidence="5">The sequence shown here is derived from an EMBL/GenBank/DDBJ whole genome shotgun (WGS) entry which is preliminary data.</text>
</comment>
<evidence type="ECO:0000259" key="4">
    <source>
        <dbReference type="Pfam" id="PF17166"/>
    </source>
</evidence>
<dbReference type="Pfam" id="PF16323">
    <property type="entry name" value="DUF4959"/>
    <property type="match status" value="1"/>
</dbReference>
<reference evidence="5" key="1">
    <citation type="journal article" date="2014" name="Int. J. Syst. Evol. Microbiol.">
        <title>Complete genome sequence of Corynebacterium casei LMG S-19264T (=DSM 44701T), isolated from a smear-ripened cheese.</title>
        <authorList>
            <consortium name="US DOE Joint Genome Institute (JGI-PGF)"/>
            <person name="Walter F."/>
            <person name="Albersmeier A."/>
            <person name="Kalinowski J."/>
            <person name="Ruckert C."/>
        </authorList>
    </citation>
    <scope>NUCLEOTIDE SEQUENCE</scope>
    <source>
        <strain evidence="5">CGMCC 1.12195</strain>
    </source>
</reference>
<dbReference type="PROSITE" id="PS51257">
    <property type="entry name" value="PROKAR_LIPOPROTEIN"/>
    <property type="match status" value="1"/>
</dbReference>
<dbReference type="Pfam" id="PF16391">
    <property type="entry name" value="DUF5000"/>
    <property type="match status" value="1"/>
</dbReference>
<feature type="domain" description="DUF4959" evidence="2">
    <location>
        <begin position="19"/>
        <end position="122"/>
    </location>
</feature>
<protein>
    <recommendedName>
        <fullName evidence="7">F5/8 type C domain-containing protein</fullName>
    </recommendedName>
</protein>
<sequence length="396" mass="44346">MKKKQLTFMIAGFLLIVAGCKDTAMGPLATNGDIPGVISNLQVTNVAGGAKITYTLPDDEDVLYVVAEFISASGAARTVKASAYTNYIILDGFADTQPREVTLYAVNRSESRSKPVAVNINPLKANLHVVYESLKVRETFGGINALFTNDESGEYVFYTLIKDEDGGWVSYDRLYTNAKERDYSVRGLESEPTDFAFFFTDKWKNSSDTLFTTMTPLFEVALDKSKWKHLPLPNDTYVPEFADWRVENLWDGTTGLIFYVKPNLEDLALPNWFTIDLGQEAKFSRIRVNQLSHNDAWMFQGGAPKEFEVYGSNAPAADGSWDSWTLLSEYESVKPSGRPLGDLSNEDRAVAIAGEDFTFPLEVDSYRYIRFKTKRTYGGNLNVMIAELTLWGQPVN</sequence>
<dbReference type="EMBL" id="BMER01000001">
    <property type="protein sequence ID" value="GGG81232.1"/>
    <property type="molecule type" value="Genomic_DNA"/>
</dbReference>
<feature type="signal peptide" evidence="1">
    <location>
        <begin position="1"/>
        <end position="24"/>
    </location>
</feature>
<evidence type="ECO:0008006" key="7">
    <source>
        <dbReference type="Google" id="ProtNLM"/>
    </source>
</evidence>
<dbReference type="Pfam" id="PF17166">
    <property type="entry name" value="DUF5126"/>
    <property type="match status" value="1"/>
</dbReference>
<dbReference type="RefSeq" id="WP_188505013.1">
    <property type="nucleotide sequence ID" value="NZ_BMER01000001.1"/>
</dbReference>
<dbReference type="InterPro" id="IPR032164">
    <property type="entry name" value="DUF5000"/>
</dbReference>
<dbReference type="InterPro" id="IPR008979">
    <property type="entry name" value="Galactose-bd-like_sf"/>
</dbReference>
<feature type="domain" description="DUF5000" evidence="3">
    <location>
        <begin position="267"/>
        <end position="392"/>
    </location>
</feature>
<dbReference type="Proteomes" id="UP000660862">
    <property type="component" value="Unassembled WGS sequence"/>
</dbReference>
<dbReference type="AlphaFoldDB" id="A0A917M608"/>
<keyword evidence="1" id="KW-0732">Signal</keyword>
<reference evidence="5" key="2">
    <citation type="submission" date="2020-09" db="EMBL/GenBank/DDBJ databases">
        <authorList>
            <person name="Sun Q."/>
            <person name="Zhou Y."/>
        </authorList>
    </citation>
    <scope>NUCLEOTIDE SEQUENCE</scope>
    <source>
        <strain evidence="5">CGMCC 1.12195</strain>
    </source>
</reference>
<evidence type="ECO:0000259" key="2">
    <source>
        <dbReference type="Pfam" id="PF16323"/>
    </source>
</evidence>
<proteinExistence type="predicted"/>
<evidence type="ECO:0000313" key="5">
    <source>
        <dbReference type="EMBL" id="GGG81232.1"/>
    </source>
</evidence>
<accession>A0A917M608</accession>
<keyword evidence="6" id="KW-1185">Reference proteome</keyword>
<dbReference type="InterPro" id="IPR032527">
    <property type="entry name" value="DUF4959"/>
</dbReference>
<gene>
    <name evidence="5" type="ORF">GCM10007415_12290</name>
</gene>
<name>A0A917M608_9SPHI</name>
<evidence type="ECO:0000313" key="6">
    <source>
        <dbReference type="Proteomes" id="UP000660862"/>
    </source>
</evidence>
<feature type="chain" id="PRO_5036881173" description="F5/8 type C domain-containing protein" evidence="1">
    <location>
        <begin position="25"/>
        <end position="396"/>
    </location>
</feature>
<feature type="domain" description="DUF5126" evidence="4">
    <location>
        <begin position="124"/>
        <end position="225"/>
    </location>
</feature>
<organism evidence="5 6">
    <name type="scientific">Parapedobacter pyrenivorans</name>
    <dbReference type="NCBI Taxonomy" id="1305674"/>
    <lineage>
        <taxon>Bacteria</taxon>
        <taxon>Pseudomonadati</taxon>
        <taxon>Bacteroidota</taxon>
        <taxon>Sphingobacteriia</taxon>
        <taxon>Sphingobacteriales</taxon>
        <taxon>Sphingobacteriaceae</taxon>
        <taxon>Parapedobacter</taxon>
    </lineage>
</organism>
<dbReference type="Gene3D" id="2.60.120.260">
    <property type="entry name" value="Galactose-binding domain-like"/>
    <property type="match status" value="1"/>
</dbReference>
<evidence type="ECO:0000256" key="1">
    <source>
        <dbReference type="SAM" id="SignalP"/>
    </source>
</evidence>
<dbReference type="SUPFAM" id="SSF49785">
    <property type="entry name" value="Galactose-binding domain-like"/>
    <property type="match status" value="1"/>
</dbReference>
<dbReference type="InterPro" id="IPR033431">
    <property type="entry name" value="DUF5126"/>
</dbReference>